<dbReference type="EMBL" id="MN741027">
    <property type="protein sequence ID" value="QHU23348.1"/>
    <property type="molecule type" value="Genomic_DNA"/>
</dbReference>
<dbReference type="AlphaFoldDB" id="A0A6C0L4F7"/>
<protein>
    <submittedName>
        <fullName evidence="1">Uncharacterized protein</fullName>
    </submittedName>
</protein>
<sequence length="249" mass="28768">MKHFQDMDSFHLLCVDYYQNEIYKIFYLHDGSDKILFCLPDCPHQGAIKYKNVCLCGCFECVSDRNFTWGYSDVSCNGSCLSFKVNPHTIQGKCGPSSSPGNIRSVFPCNGSVDGKELTYEELLSKVIERQINLNKPPVVHLIQKRIPRKSKQILKKYLSKNYHSNYTLNEDDIQNIEQIAILSKKEDSGTIQSDAKQQMINTYEDYSERLFNYSMNPQEQLLDLLEQIKQMGINETNYSQMKSIILQL</sequence>
<proteinExistence type="predicted"/>
<evidence type="ECO:0000313" key="1">
    <source>
        <dbReference type="EMBL" id="QHU23348.1"/>
    </source>
</evidence>
<accession>A0A6C0L4F7</accession>
<reference evidence="1" key="1">
    <citation type="journal article" date="2020" name="Nature">
        <title>Giant virus diversity and host interactions through global metagenomics.</title>
        <authorList>
            <person name="Schulz F."/>
            <person name="Roux S."/>
            <person name="Paez-Espino D."/>
            <person name="Jungbluth S."/>
            <person name="Walsh D.A."/>
            <person name="Denef V.J."/>
            <person name="McMahon K.D."/>
            <person name="Konstantinidis K.T."/>
            <person name="Eloe-Fadrosh E.A."/>
            <person name="Kyrpides N.C."/>
            <person name="Woyke T."/>
        </authorList>
    </citation>
    <scope>NUCLEOTIDE SEQUENCE</scope>
    <source>
        <strain evidence="1">GVMAG-S-ERX555907-94</strain>
    </source>
</reference>
<name>A0A6C0L4F7_9ZZZZ</name>
<organism evidence="1">
    <name type="scientific">viral metagenome</name>
    <dbReference type="NCBI Taxonomy" id="1070528"/>
    <lineage>
        <taxon>unclassified sequences</taxon>
        <taxon>metagenomes</taxon>
        <taxon>organismal metagenomes</taxon>
    </lineage>
</organism>